<evidence type="ECO:0000313" key="1">
    <source>
        <dbReference type="EMBL" id="PSM53260.1"/>
    </source>
</evidence>
<name>A0A2P8R431_9BACT</name>
<keyword evidence="2" id="KW-1185">Reference proteome</keyword>
<dbReference type="Proteomes" id="UP000240535">
    <property type="component" value="Unassembled WGS sequence"/>
</dbReference>
<comment type="caution">
    <text evidence="1">The sequence shown here is derived from an EMBL/GenBank/DDBJ whole genome shotgun (WGS) entry which is preliminary data.</text>
</comment>
<organism evidence="1 2">
    <name type="scientific">Campylobacter blaseri</name>
    <dbReference type="NCBI Taxonomy" id="2042961"/>
    <lineage>
        <taxon>Bacteria</taxon>
        <taxon>Pseudomonadati</taxon>
        <taxon>Campylobacterota</taxon>
        <taxon>Epsilonproteobacteria</taxon>
        <taxon>Campylobacterales</taxon>
        <taxon>Campylobacteraceae</taxon>
        <taxon>Campylobacter</taxon>
    </lineage>
</organism>
<gene>
    <name evidence="1" type="ORF">CQ405_01580</name>
</gene>
<reference evidence="2" key="1">
    <citation type="submission" date="2017-10" db="EMBL/GenBank/DDBJ databases">
        <title>Campylobacter species from seals.</title>
        <authorList>
            <person name="Gilbert M.J."/>
            <person name="Zomer A.L."/>
            <person name="Timmerman A.J."/>
            <person name="Duim B."/>
            <person name="Wagenaar J.A."/>
        </authorList>
    </citation>
    <scope>NUCLEOTIDE SEQUENCE [LARGE SCALE GENOMIC DNA]</scope>
    <source>
        <strain evidence="2">17S00004-5</strain>
    </source>
</reference>
<evidence type="ECO:0000313" key="2">
    <source>
        <dbReference type="Proteomes" id="UP000240535"/>
    </source>
</evidence>
<dbReference type="EMBL" id="PDHH01000001">
    <property type="protein sequence ID" value="PSM53260.1"/>
    <property type="molecule type" value="Genomic_DNA"/>
</dbReference>
<accession>A0A2P8R431</accession>
<protein>
    <submittedName>
        <fullName evidence="1">Uncharacterized protein</fullName>
    </submittedName>
</protein>
<dbReference type="AlphaFoldDB" id="A0A2P8R431"/>
<proteinExistence type="predicted"/>
<sequence>MPCEYTLIDNFMDCFDNIEDNFAFIYHAEKIGLLNHECKFSIPVKYDFLSCVDDNLYLTSLVKTFCLISKYNKK</sequence>